<gene>
    <name evidence="14" type="ORF">HNR10_003910</name>
</gene>
<dbReference type="Pfam" id="PF00587">
    <property type="entry name" value="tRNA-synt_2b"/>
    <property type="match status" value="1"/>
</dbReference>
<dbReference type="InterPro" id="IPR045864">
    <property type="entry name" value="aa-tRNA-synth_II/BPL/LPL"/>
</dbReference>
<dbReference type="RefSeq" id="WP_179825634.1">
    <property type="nucleotide sequence ID" value="NZ_JACCFS010000001.1"/>
</dbReference>
<evidence type="ECO:0000256" key="9">
    <source>
        <dbReference type="ARBA" id="ARBA00022917"/>
    </source>
</evidence>
<dbReference type="InterPro" id="IPR036621">
    <property type="entry name" value="Anticodon-bd_dom_sf"/>
</dbReference>
<keyword evidence="10 14" id="KW-0030">Aminoacyl-tRNA synthetase</keyword>
<keyword evidence="8" id="KW-0067">ATP-binding</keyword>
<evidence type="ECO:0000256" key="3">
    <source>
        <dbReference type="ARBA" id="ARBA00022490"/>
    </source>
</evidence>
<dbReference type="InterPro" id="IPR006195">
    <property type="entry name" value="aa-tRNA-synth_II"/>
</dbReference>
<organism evidence="14 15">
    <name type="scientific">Nocardiopsis aegyptia</name>
    <dbReference type="NCBI Taxonomy" id="220378"/>
    <lineage>
        <taxon>Bacteria</taxon>
        <taxon>Bacillati</taxon>
        <taxon>Actinomycetota</taxon>
        <taxon>Actinomycetes</taxon>
        <taxon>Streptosporangiales</taxon>
        <taxon>Nocardiopsidaceae</taxon>
        <taxon>Nocardiopsis</taxon>
    </lineage>
</organism>
<dbReference type="SUPFAM" id="SSF55681">
    <property type="entry name" value="Class II aaRS and biotin synthetases"/>
    <property type="match status" value="1"/>
</dbReference>
<feature type="region of interest" description="Disordered" evidence="12">
    <location>
        <begin position="216"/>
        <end position="330"/>
    </location>
</feature>
<accession>A0A7Z0EPS4</accession>
<evidence type="ECO:0000313" key="14">
    <source>
        <dbReference type="EMBL" id="NYJ36029.1"/>
    </source>
</evidence>
<feature type="domain" description="Aminoacyl-transfer RNA synthetases class-II family profile" evidence="13">
    <location>
        <begin position="52"/>
        <end position="433"/>
    </location>
</feature>
<dbReference type="PROSITE" id="PS50862">
    <property type="entry name" value="AA_TRNA_LIGASE_II"/>
    <property type="match status" value="1"/>
</dbReference>
<comment type="similarity">
    <text evidence="1">Belongs to the class-II aminoacyl-tRNA synthetase family.</text>
</comment>
<feature type="compositionally biased region" description="Low complexity" evidence="12">
    <location>
        <begin position="1"/>
        <end position="18"/>
    </location>
</feature>
<dbReference type="PRINTS" id="PR01047">
    <property type="entry name" value="TRNASYNTHTHR"/>
</dbReference>
<keyword evidence="4" id="KW-0436">Ligase</keyword>
<keyword evidence="3" id="KW-0963">Cytoplasm</keyword>
<protein>
    <recommendedName>
        <fullName evidence="2">threonine--tRNA ligase</fullName>
        <ecNumber evidence="2">6.1.1.3</ecNumber>
    </recommendedName>
</protein>
<dbReference type="EMBL" id="JACCFS010000001">
    <property type="protein sequence ID" value="NYJ36029.1"/>
    <property type="molecule type" value="Genomic_DNA"/>
</dbReference>
<feature type="region of interest" description="Disordered" evidence="12">
    <location>
        <begin position="1"/>
        <end position="24"/>
    </location>
</feature>
<evidence type="ECO:0000256" key="12">
    <source>
        <dbReference type="SAM" id="MobiDB-lite"/>
    </source>
</evidence>
<keyword evidence="5" id="KW-0479">Metal-binding</keyword>
<dbReference type="InterPro" id="IPR002320">
    <property type="entry name" value="Thr-tRNA-ligase_IIa"/>
</dbReference>
<evidence type="ECO:0000256" key="5">
    <source>
        <dbReference type="ARBA" id="ARBA00022723"/>
    </source>
</evidence>
<proteinExistence type="inferred from homology"/>
<evidence type="ECO:0000256" key="2">
    <source>
        <dbReference type="ARBA" id="ARBA00013163"/>
    </source>
</evidence>
<dbReference type="Pfam" id="PF03129">
    <property type="entry name" value="HGTP_anticodon"/>
    <property type="match status" value="1"/>
</dbReference>
<keyword evidence="6" id="KW-0547">Nucleotide-binding</keyword>
<dbReference type="GO" id="GO:0005737">
    <property type="term" value="C:cytoplasm"/>
    <property type="evidence" value="ECO:0007669"/>
    <property type="project" value="InterPro"/>
</dbReference>
<dbReference type="Proteomes" id="UP000572051">
    <property type="component" value="Unassembled WGS sequence"/>
</dbReference>
<dbReference type="AlphaFoldDB" id="A0A7Z0EPS4"/>
<keyword evidence="15" id="KW-1185">Reference proteome</keyword>
<keyword evidence="9" id="KW-0648">Protein biosynthesis</keyword>
<dbReference type="GO" id="GO:0004829">
    <property type="term" value="F:threonine-tRNA ligase activity"/>
    <property type="evidence" value="ECO:0007669"/>
    <property type="project" value="UniProtKB-EC"/>
</dbReference>
<dbReference type="InterPro" id="IPR033728">
    <property type="entry name" value="ThrRS_core"/>
</dbReference>
<evidence type="ECO:0000256" key="4">
    <source>
        <dbReference type="ARBA" id="ARBA00022598"/>
    </source>
</evidence>
<evidence type="ECO:0000256" key="8">
    <source>
        <dbReference type="ARBA" id="ARBA00022840"/>
    </source>
</evidence>
<evidence type="ECO:0000256" key="7">
    <source>
        <dbReference type="ARBA" id="ARBA00022833"/>
    </source>
</evidence>
<comment type="caution">
    <text evidence="14">The sequence shown here is derived from an EMBL/GenBank/DDBJ whole genome shotgun (WGS) entry which is preliminary data.</text>
</comment>
<evidence type="ECO:0000313" key="15">
    <source>
        <dbReference type="Proteomes" id="UP000572051"/>
    </source>
</evidence>
<dbReference type="PANTHER" id="PTHR11451">
    <property type="entry name" value="THREONINE-TRNA LIGASE"/>
    <property type="match status" value="1"/>
</dbReference>
<evidence type="ECO:0000256" key="6">
    <source>
        <dbReference type="ARBA" id="ARBA00022741"/>
    </source>
</evidence>
<evidence type="ECO:0000256" key="11">
    <source>
        <dbReference type="ARBA" id="ARBA00049515"/>
    </source>
</evidence>
<dbReference type="FunFam" id="3.30.930.10:FF:000002">
    <property type="entry name" value="Threonine--tRNA ligase"/>
    <property type="match status" value="1"/>
</dbReference>
<evidence type="ECO:0000256" key="1">
    <source>
        <dbReference type="ARBA" id="ARBA00008226"/>
    </source>
</evidence>
<name>A0A7Z0EPS4_9ACTN</name>
<dbReference type="GO" id="GO:0046872">
    <property type="term" value="F:metal ion binding"/>
    <property type="evidence" value="ECO:0007669"/>
    <property type="project" value="UniProtKB-KW"/>
</dbReference>
<dbReference type="Gene3D" id="3.30.930.10">
    <property type="entry name" value="Bira Bifunctional Protein, Domain 2"/>
    <property type="match status" value="2"/>
</dbReference>
<dbReference type="SUPFAM" id="SSF52954">
    <property type="entry name" value="Class II aaRS ABD-related"/>
    <property type="match status" value="1"/>
</dbReference>
<dbReference type="Gene3D" id="3.40.50.800">
    <property type="entry name" value="Anticodon-binding domain"/>
    <property type="match status" value="1"/>
</dbReference>
<dbReference type="EC" id="6.1.1.3" evidence="2"/>
<reference evidence="14 15" key="1">
    <citation type="submission" date="2020-07" db="EMBL/GenBank/DDBJ databases">
        <title>Sequencing the genomes of 1000 actinobacteria strains.</title>
        <authorList>
            <person name="Klenk H.-P."/>
        </authorList>
    </citation>
    <scope>NUCLEOTIDE SEQUENCE [LARGE SCALE GENOMIC DNA]</scope>
    <source>
        <strain evidence="14 15">DSM 44442</strain>
    </source>
</reference>
<keyword evidence="7" id="KW-0862">Zinc</keyword>
<sequence length="543" mass="57881">MTDATNAPAPADAPGLDAPGHDHARDHRRIGRELELFGTDPLIGAGLPYWLPDGATVRHALEEYVRAEERRAGYRHVYSPVLGKRELYELSGHWAHYRDDMFPPMEMGSEQVLLRPSLCPHHALIYRSRSRSHRELPLRMAELGAMYRSELSGVLGGLTRVRAIQLNDAHVFCTPEQVAAEAEAALGMIRRAYRALGIQPSRYRLSLPSPTIAHRALRGSDGLPPSTDASGAAPFPSPAIAHRALRGSDGLPPSTDASGAAPFPSPAIAHRALRGSDGLPPSTDASGAAPFPSPAIAHRALRGSDGLPPSTDASGAAPFPGPGGKYVDDPELWRRSTEVLTEVLERSGVPYEAVEGEAAFYGPKIDVQIADGAGRESTLSTVQVDFHQPRQFGLSYVGPDGAGHRPVMVHRSVIGSVERAVAHLLEQHGGAFPPWLAPVQVVALPISAAEADAAADLVRRCEDLGLRAEAVGPDRGGLGARIRRARLVPYQAVVGAREAADGSVALRLRDGRRLEPMPVAEALSRIAARVAAHDTTLWEGTGA</sequence>
<dbReference type="InterPro" id="IPR004154">
    <property type="entry name" value="Anticodon-bd"/>
</dbReference>
<dbReference type="PANTHER" id="PTHR11451:SF56">
    <property type="entry name" value="THREONINE--TRNA LIGASE 1"/>
    <property type="match status" value="1"/>
</dbReference>
<dbReference type="CDD" id="cd00771">
    <property type="entry name" value="ThrRS_core"/>
    <property type="match status" value="1"/>
</dbReference>
<evidence type="ECO:0000259" key="13">
    <source>
        <dbReference type="PROSITE" id="PS50862"/>
    </source>
</evidence>
<dbReference type="InterPro" id="IPR002314">
    <property type="entry name" value="aa-tRNA-synt_IIb"/>
</dbReference>
<dbReference type="GO" id="GO:0006435">
    <property type="term" value="P:threonyl-tRNA aminoacylation"/>
    <property type="evidence" value="ECO:0007669"/>
    <property type="project" value="InterPro"/>
</dbReference>
<evidence type="ECO:0000256" key="10">
    <source>
        <dbReference type="ARBA" id="ARBA00023146"/>
    </source>
</evidence>
<dbReference type="GO" id="GO:0005524">
    <property type="term" value="F:ATP binding"/>
    <property type="evidence" value="ECO:0007669"/>
    <property type="project" value="UniProtKB-KW"/>
</dbReference>
<comment type="catalytic activity">
    <reaction evidence="11">
        <text>tRNA(Thr) + L-threonine + ATP = L-threonyl-tRNA(Thr) + AMP + diphosphate + H(+)</text>
        <dbReference type="Rhea" id="RHEA:24624"/>
        <dbReference type="Rhea" id="RHEA-COMP:9670"/>
        <dbReference type="Rhea" id="RHEA-COMP:9704"/>
        <dbReference type="ChEBI" id="CHEBI:15378"/>
        <dbReference type="ChEBI" id="CHEBI:30616"/>
        <dbReference type="ChEBI" id="CHEBI:33019"/>
        <dbReference type="ChEBI" id="CHEBI:57926"/>
        <dbReference type="ChEBI" id="CHEBI:78442"/>
        <dbReference type="ChEBI" id="CHEBI:78534"/>
        <dbReference type="ChEBI" id="CHEBI:456215"/>
        <dbReference type="EC" id="6.1.1.3"/>
    </reaction>
</comment>